<comment type="caution">
    <text evidence="1">The sequence shown here is derived from an EMBL/GenBank/DDBJ whole genome shotgun (WGS) entry which is preliminary data.</text>
</comment>
<accession>A0A367J9T1</accession>
<sequence>LEAYKKDLQNHLEVRQNIAGFEHKKTQKIATYLTYMEEKYQQQHASYTESQGYIALKRRHSEEDFFMLKVPRNINLRRNFLLQHLFTLSGPTSKNRIEPMFSRISQVTSYKEAYANSVFLLVVSKKQ</sequence>
<feature type="non-terminal residue" evidence="1">
    <location>
        <position position="1"/>
    </location>
</feature>
<evidence type="ECO:0000313" key="2">
    <source>
        <dbReference type="Proteomes" id="UP000252139"/>
    </source>
</evidence>
<dbReference type="EMBL" id="PJQL01001853">
    <property type="protein sequence ID" value="RCH86501.1"/>
    <property type="molecule type" value="Genomic_DNA"/>
</dbReference>
<name>A0A367J9T1_RHIAZ</name>
<dbReference type="OrthoDB" id="2238225at2759"/>
<dbReference type="Proteomes" id="UP000252139">
    <property type="component" value="Unassembled WGS sequence"/>
</dbReference>
<dbReference type="AlphaFoldDB" id="A0A367J9T1"/>
<organism evidence="1 2">
    <name type="scientific">Rhizopus azygosporus</name>
    <name type="common">Rhizopus microsporus var. azygosporus</name>
    <dbReference type="NCBI Taxonomy" id="86630"/>
    <lineage>
        <taxon>Eukaryota</taxon>
        <taxon>Fungi</taxon>
        <taxon>Fungi incertae sedis</taxon>
        <taxon>Mucoromycota</taxon>
        <taxon>Mucoromycotina</taxon>
        <taxon>Mucoromycetes</taxon>
        <taxon>Mucorales</taxon>
        <taxon>Mucorineae</taxon>
        <taxon>Rhizopodaceae</taxon>
        <taxon>Rhizopus</taxon>
    </lineage>
</organism>
<proteinExistence type="predicted"/>
<evidence type="ECO:0000313" key="1">
    <source>
        <dbReference type="EMBL" id="RCH86501.1"/>
    </source>
</evidence>
<gene>
    <name evidence="1" type="ORF">CU097_009694</name>
</gene>
<protein>
    <submittedName>
        <fullName evidence="1">Uncharacterized protein</fullName>
    </submittedName>
</protein>
<reference evidence="1 2" key="1">
    <citation type="journal article" date="2018" name="G3 (Bethesda)">
        <title>Phylogenetic and Phylogenomic Definition of Rhizopus Species.</title>
        <authorList>
            <person name="Gryganskyi A.P."/>
            <person name="Golan J."/>
            <person name="Dolatabadi S."/>
            <person name="Mondo S."/>
            <person name="Robb S."/>
            <person name="Idnurm A."/>
            <person name="Muszewska A."/>
            <person name="Steczkiewicz K."/>
            <person name="Masonjones S."/>
            <person name="Liao H.L."/>
            <person name="Gajdeczka M.T."/>
            <person name="Anike F."/>
            <person name="Vuek A."/>
            <person name="Anishchenko I.M."/>
            <person name="Voigt K."/>
            <person name="de Hoog G.S."/>
            <person name="Smith M.E."/>
            <person name="Heitman J."/>
            <person name="Vilgalys R."/>
            <person name="Stajich J.E."/>
        </authorList>
    </citation>
    <scope>NUCLEOTIDE SEQUENCE [LARGE SCALE GENOMIC DNA]</scope>
    <source>
        <strain evidence="1 2">CBS 357.93</strain>
    </source>
</reference>
<keyword evidence="2" id="KW-1185">Reference proteome</keyword>